<evidence type="ECO:0000313" key="3">
    <source>
        <dbReference type="Proteomes" id="UP001620295"/>
    </source>
</evidence>
<reference evidence="2 3" key="1">
    <citation type="submission" date="2024-11" db="EMBL/GenBank/DDBJ databases">
        <title>The Natural Products Discovery Center: Release of the First 8490 Sequenced Strains for Exploring Actinobacteria Biosynthetic Diversity.</title>
        <authorList>
            <person name="Kalkreuter E."/>
            <person name="Kautsar S.A."/>
            <person name="Yang D."/>
            <person name="Bader C.D."/>
            <person name="Teijaro C.N."/>
            <person name="Fluegel L."/>
            <person name="Davis C.M."/>
            <person name="Simpson J.R."/>
            <person name="Lauterbach L."/>
            <person name="Steele A.D."/>
            <person name="Gui C."/>
            <person name="Meng S."/>
            <person name="Li G."/>
            <person name="Viehrig K."/>
            <person name="Ye F."/>
            <person name="Su P."/>
            <person name="Kiefer A.F."/>
            <person name="Nichols A."/>
            <person name="Cepeda A.J."/>
            <person name="Yan W."/>
            <person name="Fan B."/>
            <person name="Jiang Y."/>
            <person name="Adhikari A."/>
            <person name="Zheng C.-J."/>
            <person name="Schuster L."/>
            <person name="Cowan T.M."/>
            <person name="Smanski M.J."/>
            <person name="Chevrette M.G."/>
            <person name="De Carvalho L.P.S."/>
            <person name="Shen B."/>
        </authorList>
    </citation>
    <scope>NUCLEOTIDE SEQUENCE [LARGE SCALE GENOMIC DNA]</scope>
    <source>
        <strain evidence="2 3">NPDC020863</strain>
    </source>
</reference>
<sequence>MTHLTFDDLYHVSLASLGSAADDWKEMVDQLETLATDARDGMVKQSEAARWAGVNADVTRPFVRKTGKEFGDAHAEAKAIWAMLRDAHKELAALQSALKQAVDIDAKHKFIQVTGLSDGTVSCVYLHRRDTNDVQTQAQLDYKDRLESRINKLIAQADDIDKSTAHALKTIHGGNSHDFGHAKYDSLDDAQSARAVQLARKSLAKYRDGDELSITELAELKRLFAQNSKDREFAVDFYKALGPKDALRFQAQIALDASAEGDKTQFKLAHSIQTSMGEALATATRPPTGKDDPNSAFREDRDYLGKAWQTELRRVGRAPLSFERKNARVEIRGYQVLGTLLRHGSYDKSFLTPVAEDMVTFERKQRWAWPGPHNSYAGLGVDRFGLNLDKDGGPGWDPMTGLLEGLSHSPEASTEFFNGSTGEGEHDGLKKISNLDYFLGDKDGKGTREWAYGAAGIKVSDTENFGKEALGHALESATSGRPYDSDAPAKNHTQEQADIFDSVVKRVAANPELFKGDGELAPIAGSLGNMSAEYMHDIQRVYAGGDDSGYIKDTGAQPDLSDYQDKYKLNKFLKTTAEDPEAYATITRAQEAVTSETLRNAIDNLGPNEDLGDAAETAVIPGARVEGNTAQGRADAIAAADDSVKKAEEYNDSLEAGDGWLGRFTDLGIGVIDNVPVAGDAAGWVIEDLREAILNHKAQSPEDAAQEVQENRDAYLVAEREKRAQEAKQSFYDSAARAGLDIHSDSVKGAATRVYNASYNANAVEKS</sequence>
<keyword evidence="3" id="KW-1185">Reference proteome</keyword>
<proteinExistence type="predicted"/>
<organism evidence="2 3">
    <name type="scientific">Streptomyces milbemycinicus</name>
    <dbReference type="NCBI Taxonomy" id="476552"/>
    <lineage>
        <taxon>Bacteria</taxon>
        <taxon>Bacillati</taxon>
        <taxon>Actinomycetota</taxon>
        <taxon>Actinomycetes</taxon>
        <taxon>Kitasatosporales</taxon>
        <taxon>Streptomycetaceae</taxon>
        <taxon>Streptomyces</taxon>
    </lineage>
</organism>
<protein>
    <recommendedName>
        <fullName evidence="4">AG2 protein</fullName>
    </recommendedName>
</protein>
<dbReference type="Proteomes" id="UP001620295">
    <property type="component" value="Unassembled WGS sequence"/>
</dbReference>
<evidence type="ECO:0000313" key="2">
    <source>
        <dbReference type="EMBL" id="MFK4272339.1"/>
    </source>
</evidence>
<feature type="region of interest" description="Disordered" evidence="1">
    <location>
        <begin position="278"/>
        <end position="297"/>
    </location>
</feature>
<dbReference type="EMBL" id="JBJDQH010000025">
    <property type="protein sequence ID" value="MFK4272339.1"/>
    <property type="molecule type" value="Genomic_DNA"/>
</dbReference>
<evidence type="ECO:0008006" key="4">
    <source>
        <dbReference type="Google" id="ProtNLM"/>
    </source>
</evidence>
<gene>
    <name evidence="2" type="ORF">ACI2L5_46785</name>
</gene>
<name>A0ABW8M2E5_9ACTN</name>
<evidence type="ECO:0000256" key="1">
    <source>
        <dbReference type="SAM" id="MobiDB-lite"/>
    </source>
</evidence>
<accession>A0ABW8M2E5</accession>
<feature type="compositionally biased region" description="Basic and acidic residues" evidence="1">
    <location>
        <begin position="288"/>
        <end position="297"/>
    </location>
</feature>
<dbReference type="RefSeq" id="WP_404748721.1">
    <property type="nucleotide sequence ID" value="NZ_JBJDQH010000025.1"/>
</dbReference>
<comment type="caution">
    <text evidence="2">The sequence shown here is derived from an EMBL/GenBank/DDBJ whole genome shotgun (WGS) entry which is preliminary data.</text>
</comment>